<keyword evidence="3 6" id="KW-1133">Transmembrane helix</keyword>
<evidence type="ECO:0000256" key="6">
    <source>
        <dbReference type="SAM" id="Phobius"/>
    </source>
</evidence>
<dbReference type="Pfam" id="PF03168">
    <property type="entry name" value="LEA_2"/>
    <property type="match status" value="1"/>
</dbReference>
<evidence type="ECO:0000256" key="4">
    <source>
        <dbReference type="ARBA" id="ARBA00023136"/>
    </source>
</evidence>
<name>A0AB40CMH1_DIOCR</name>
<reference evidence="9" key="1">
    <citation type="submission" date="2025-08" db="UniProtKB">
        <authorList>
            <consortium name="RefSeq"/>
        </authorList>
    </citation>
    <scope>IDENTIFICATION</scope>
</reference>
<comment type="subcellular location">
    <subcellularLocation>
        <location evidence="1">Membrane</location>
        <topology evidence="1">Single-pass membrane protein</topology>
    </subcellularLocation>
</comment>
<organism evidence="8 9">
    <name type="scientific">Dioscorea cayennensis subsp. rotundata</name>
    <name type="common">White Guinea yam</name>
    <name type="synonym">Dioscorea rotundata</name>
    <dbReference type="NCBI Taxonomy" id="55577"/>
    <lineage>
        <taxon>Eukaryota</taxon>
        <taxon>Viridiplantae</taxon>
        <taxon>Streptophyta</taxon>
        <taxon>Embryophyta</taxon>
        <taxon>Tracheophyta</taxon>
        <taxon>Spermatophyta</taxon>
        <taxon>Magnoliopsida</taxon>
        <taxon>Liliopsida</taxon>
        <taxon>Dioscoreales</taxon>
        <taxon>Dioscoreaceae</taxon>
        <taxon>Dioscorea</taxon>
    </lineage>
</organism>
<dbReference type="InterPro" id="IPR004864">
    <property type="entry name" value="LEA_2"/>
</dbReference>
<proteinExistence type="predicted"/>
<evidence type="ECO:0000256" key="5">
    <source>
        <dbReference type="SAM" id="MobiDB-lite"/>
    </source>
</evidence>
<dbReference type="Proteomes" id="UP001515500">
    <property type="component" value="Chromosome 15"/>
</dbReference>
<evidence type="ECO:0000313" key="8">
    <source>
        <dbReference type="Proteomes" id="UP001515500"/>
    </source>
</evidence>
<gene>
    <name evidence="9" type="primary">LOC120278218</name>
</gene>
<evidence type="ECO:0000256" key="2">
    <source>
        <dbReference type="ARBA" id="ARBA00022692"/>
    </source>
</evidence>
<evidence type="ECO:0000256" key="1">
    <source>
        <dbReference type="ARBA" id="ARBA00004167"/>
    </source>
</evidence>
<dbReference type="GO" id="GO:0098542">
    <property type="term" value="P:defense response to other organism"/>
    <property type="evidence" value="ECO:0007669"/>
    <property type="project" value="InterPro"/>
</dbReference>
<dbReference type="GO" id="GO:0016020">
    <property type="term" value="C:membrane"/>
    <property type="evidence" value="ECO:0007669"/>
    <property type="project" value="UniProtKB-SubCell"/>
</dbReference>
<dbReference type="PANTHER" id="PTHR31234">
    <property type="entry name" value="LATE EMBRYOGENESIS ABUNDANT (LEA) HYDROXYPROLINE-RICH GLYCOPROTEIN FAMILY"/>
    <property type="match status" value="1"/>
</dbReference>
<evidence type="ECO:0000259" key="7">
    <source>
        <dbReference type="Pfam" id="PF03168"/>
    </source>
</evidence>
<sequence>MEKFGSSTTPFLQPPPRPPPASEPYYGIPAPIYDPSPPTYILLPVFPRRRRRPCRWCGSLLSSSCLLSLAFVSVLLAGSLFFLWPSDPEISVARLRLNRIHVFPQPIVRLDISIGLEIKVRNRDFFSLDYDSVVASIGYRGRRLGSVISKGGHLVARGVSYVDAELHLDGIRVLNDVFYLIEDLARGSIPLDTVTEIEGQLHLFSLDVPIQGRISCAVHVNPENQTIIHQGCYPE</sequence>
<keyword evidence="4 6" id="KW-0472">Membrane</keyword>
<dbReference type="GeneID" id="120278218"/>
<dbReference type="PANTHER" id="PTHR31234:SF4">
    <property type="entry name" value="EXPRESSED PROTEIN"/>
    <property type="match status" value="1"/>
</dbReference>
<dbReference type="SUPFAM" id="SSF117070">
    <property type="entry name" value="LEA14-like"/>
    <property type="match status" value="1"/>
</dbReference>
<evidence type="ECO:0000256" key="3">
    <source>
        <dbReference type="ARBA" id="ARBA00022989"/>
    </source>
</evidence>
<dbReference type="InterPro" id="IPR044839">
    <property type="entry name" value="NDR1-like"/>
</dbReference>
<keyword evidence="2 6" id="KW-0812">Transmembrane</keyword>
<feature type="domain" description="Late embryogenesis abundant protein LEA-2 subgroup" evidence="7">
    <location>
        <begin position="118"/>
        <end position="211"/>
    </location>
</feature>
<evidence type="ECO:0000313" key="9">
    <source>
        <dbReference type="RefSeq" id="XP_039141096.1"/>
    </source>
</evidence>
<protein>
    <submittedName>
        <fullName evidence="9">Uncharacterized protein LOC120278218</fullName>
    </submittedName>
</protein>
<feature type="transmembrane region" description="Helical" evidence="6">
    <location>
        <begin position="56"/>
        <end position="84"/>
    </location>
</feature>
<dbReference type="RefSeq" id="XP_039141096.1">
    <property type="nucleotide sequence ID" value="XM_039285162.1"/>
</dbReference>
<accession>A0AB40CMH1</accession>
<dbReference type="AlphaFoldDB" id="A0AB40CMH1"/>
<keyword evidence="8" id="KW-1185">Reference proteome</keyword>
<feature type="region of interest" description="Disordered" evidence="5">
    <location>
        <begin position="1"/>
        <end position="20"/>
    </location>
</feature>